<keyword evidence="2" id="KW-1185">Reference proteome</keyword>
<dbReference type="KEGG" id="bte:BTH_II1572"/>
<evidence type="ECO:0000313" key="1">
    <source>
        <dbReference type="EMBL" id="ABC35984.1"/>
    </source>
</evidence>
<dbReference type="AlphaFoldDB" id="Q2T4Y2"/>
<reference evidence="1 2" key="1">
    <citation type="journal article" date="2005" name="BMC Genomics">
        <title>Bacterial genome adaptation to niches: divergence of the potential virulence genes in three Burkholderia species of different survival strategies.</title>
        <authorList>
            <person name="Kim H.S."/>
            <person name="Schell M.A."/>
            <person name="Yu Y."/>
            <person name="Ulrich R.L."/>
            <person name="Sarria S.H."/>
            <person name="Nierman W.C."/>
            <person name="DeShazer D."/>
        </authorList>
    </citation>
    <scope>NUCLEOTIDE SEQUENCE [LARGE SCALE GENOMIC DNA]</scope>
    <source>
        <strain evidence="2">ATCC 700388 / DSM 13276 / CCUG 48851 / CIP 106301 / E264</strain>
    </source>
</reference>
<dbReference type="Gene3D" id="3.30.160.140">
    <property type="entry name" value="Shew3726-like"/>
    <property type="match status" value="1"/>
</dbReference>
<proteinExistence type="predicted"/>
<dbReference type="InterPro" id="IPR009962">
    <property type="entry name" value="DUF1488"/>
</dbReference>
<accession>Q2T4Y2</accession>
<dbReference type="SUPFAM" id="SSF160272">
    <property type="entry name" value="Shew3726-like"/>
    <property type="match status" value="1"/>
</dbReference>
<evidence type="ECO:0000313" key="2">
    <source>
        <dbReference type="Proteomes" id="UP000001930"/>
    </source>
</evidence>
<dbReference type="Pfam" id="PF07369">
    <property type="entry name" value="DUF1488"/>
    <property type="match status" value="1"/>
</dbReference>
<sequence>MSWFAHRSMRAMAGTGACRAARRNDHRPVACRRVDADQSRAARGRLTWVKRAARSGSMLKHRWARCAGRQWLQEIVMPVMKISFPQDPPPEYCARDLVVAFPALVDGEYVQCAITAEALEDHFGAASLKEDDLLTAFDLHRGKIEHAARRMLDEIGGKPVLLHSGFFRFLYE</sequence>
<name>Q2T4Y2_BURTA</name>
<dbReference type="EMBL" id="CP000085">
    <property type="protein sequence ID" value="ABC35984.1"/>
    <property type="molecule type" value="Genomic_DNA"/>
</dbReference>
<dbReference type="Proteomes" id="UP000001930">
    <property type="component" value="Chromosome II"/>
</dbReference>
<organism evidence="1 2">
    <name type="scientific">Burkholderia thailandensis (strain ATCC 700388 / DSM 13276 / CCUG 48851 / CIP 106301 / E264)</name>
    <dbReference type="NCBI Taxonomy" id="271848"/>
    <lineage>
        <taxon>Bacteria</taxon>
        <taxon>Pseudomonadati</taxon>
        <taxon>Pseudomonadota</taxon>
        <taxon>Betaproteobacteria</taxon>
        <taxon>Burkholderiales</taxon>
        <taxon>Burkholderiaceae</taxon>
        <taxon>Burkholderia</taxon>
        <taxon>pseudomallei group</taxon>
    </lineage>
</organism>
<evidence type="ECO:0008006" key="3">
    <source>
        <dbReference type="Google" id="ProtNLM"/>
    </source>
</evidence>
<dbReference type="HOGENOM" id="CLU_1552414_0_0_4"/>
<gene>
    <name evidence="1" type="ordered locus">BTH_II1572</name>
</gene>
<dbReference type="InterPro" id="IPR036692">
    <property type="entry name" value="Shew3726-like_sf"/>
</dbReference>
<protein>
    <recommendedName>
        <fullName evidence="3">DUF1488 domain-containing protein</fullName>
    </recommendedName>
</protein>